<dbReference type="PANTHER" id="PTHR46268">
    <property type="entry name" value="STRESS RESPONSE PROTEIN NHAX"/>
    <property type="match status" value="1"/>
</dbReference>
<accession>A0A953HZW8</accession>
<comment type="similarity">
    <text evidence="1">Belongs to the universal stress protein A family.</text>
</comment>
<name>A0A953HZW8_SYMTR</name>
<feature type="domain" description="UspA" evidence="2">
    <location>
        <begin position="23"/>
        <end position="166"/>
    </location>
</feature>
<dbReference type="EMBL" id="PIUK01000009">
    <property type="protein sequence ID" value="MBY6274995.1"/>
    <property type="molecule type" value="Genomic_DNA"/>
</dbReference>
<evidence type="ECO:0000313" key="4">
    <source>
        <dbReference type="Proteomes" id="UP000732377"/>
    </source>
</evidence>
<gene>
    <name evidence="3" type="ORF">CWE10_02065</name>
</gene>
<dbReference type="Pfam" id="PF00582">
    <property type="entry name" value="Usp"/>
    <property type="match status" value="1"/>
</dbReference>
<sequence>MVRYRWGAAPRPFPNWRRRWVVKKILLATDGSESSLKAARIAGELASLQNAQVIVLYVAHVPRAYYATDEFGNKVTPEVPMDVLIRRTGEPILRKTVSAIGLPESQVVTEVQVGEPAEEIVDYARLEEVDLIVMGSRGLSPIRELLLGSVSDKVLRTAPCPVLIAR</sequence>
<dbReference type="PRINTS" id="PR01438">
    <property type="entry name" value="UNVRSLSTRESS"/>
</dbReference>
<proteinExistence type="inferred from homology"/>
<dbReference type="PANTHER" id="PTHR46268:SF6">
    <property type="entry name" value="UNIVERSAL STRESS PROTEIN UP12"/>
    <property type="match status" value="1"/>
</dbReference>
<evidence type="ECO:0000259" key="2">
    <source>
        <dbReference type="Pfam" id="PF00582"/>
    </source>
</evidence>
<comment type="caution">
    <text evidence="3">The sequence shown here is derived from an EMBL/GenBank/DDBJ whole genome shotgun (WGS) entry which is preliminary data.</text>
</comment>
<dbReference type="Proteomes" id="UP000732377">
    <property type="component" value="Unassembled WGS sequence"/>
</dbReference>
<dbReference type="AlphaFoldDB" id="A0A953HZW8"/>
<dbReference type="InterPro" id="IPR006016">
    <property type="entry name" value="UspA"/>
</dbReference>
<dbReference type="InterPro" id="IPR014729">
    <property type="entry name" value="Rossmann-like_a/b/a_fold"/>
</dbReference>
<protein>
    <submittedName>
        <fullName evidence="3">Universal stress protein</fullName>
    </submittedName>
</protein>
<reference evidence="3" key="1">
    <citation type="submission" date="2017-11" db="EMBL/GenBank/DDBJ databases">
        <title>Three new genomes from thermophilic consortium.</title>
        <authorList>
            <person name="Quaggio R."/>
            <person name="Amgarten D."/>
            <person name="Setubal J.C."/>
        </authorList>
    </citation>
    <scope>NUCLEOTIDE SEQUENCE</scope>
    <source>
        <strain evidence="3">ZCTH01-B2</strain>
    </source>
</reference>
<organism evidence="3 4">
    <name type="scientific">Symbiobacterium thermophilum</name>
    <dbReference type="NCBI Taxonomy" id="2734"/>
    <lineage>
        <taxon>Bacteria</taxon>
        <taxon>Bacillati</taxon>
        <taxon>Bacillota</taxon>
        <taxon>Clostridia</taxon>
        <taxon>Eubacteriales</taxon>
        <taxon>Symbiobacteriaceae</taxon>
        <taxon>Symbiobacterium</taxon>
    </lineage>
</organism>
<dbReference type="Gene3D" id="3.40.50.620">
    <property type="entry name" value="HUPs"/>
    <property type="match status" value="1"/>
</dbReference>
<dbReference type="InterPro" id="IPR006015">
    <property type="entry name" value="Universal_stress_UspA"/>
</dbReference>
<evidence type="ECO:0000256" key="1">
    <source>
        <dbReference type="ARBA" id="ARBA00008791"/>
    </source>
</evidence>
<evidence type="ECO:0000313" key="3">
    <source>
        <dbReference type="EMBL" id="MBY6274995.1"/>
    </source>
</evidence>
<dbReference type="SUPFAM" id="SSF52402">
    <property type="entry name" value="Adenine nucleotide alpha hydrolases-like"/>
    <property type="match status" value="1"/>
</dbReference>
<dbReference type="CDD" id="cd00293">
    <property type="entry name" value="USP-like"/>
    <property type="match status" value="1"/>
</dbReference>